<dbReference type="AlphaFoldDB" id="A0A1M6LMG9"/>
<evidence type="ECO:0000259" key="1">
    <source>
        <dbReference type="Pfam" id="PF13556"/>
    </source>
</evidence>
<gene>
    <name evidence="2" type="ORF">SAMN02745691_02423</name>
</gene>
<dbReference type="EMBL" id="FQYT01000040">
    <property type="protein sequence ID" value="SHJ72409.1"/>
    <property type="molecule type" value="Genomic_DNA"/>
</dbReference>
<name>A0A1M6LMG9_9FIRM</name>
<evidence type="ECO:0000313" key="3">
    <source>
        <dbReference type="Proteomes" id="UP000184342"/>
    </source>
</evidence>
<evidence type="ECO:0000313" key="2">
    <source>
        <dbReference type="EMBL" id="SHJ72409.1"/>
    </source>
</evidence>
<sequence>MKLSMWILADWLQKYEPVLHIKDGAPTLRGVRIFSTELTIETQNVYLGLARDFIPTGSGEVICVHGHDMILLQTTDLEAVLNDVFDAFDYYNRWSDSIKESIFSGCPVLQITENSQDIIDDPFVVFDSGNMLIAHSTRFGLGSFDEEWDRMILNKSNSLEKLYFLSEYFKSANFSNLVQASKLSAFQNKSMWRNLYLKNRFVGRVVIIEKNHPITNGRMHLCDELGHLIEIWMSHNQAQHEIRENHKIFLDLLDNEPISEEELLHRLKVQSWLPSAPKMVIAVNTLLSHEEMLNPLIRKLERSFSSCFVFEYKSSILLFVNLSVVSYFTLSQLLPPILKQSRSYCGASYEFTNIMDLKSHYEQCKIAIDYGNKLPGSIYHCKDYALKYFYSVMKGHINQNIIPPELISLQKHDAQYQSDLFMTLHQFLLNERNLVKTAHCLSIHRNTLIYRLNKIKEMINLDLDDAENRELLLLSYKLIQVNG</sequence>
<proteinExistence type="predicted"/>
<dbReference type="InterPro" id="IPR025736">
    <property type="entry name" value="PucR_C-HTH_dom"/>
</dbReference>
<dbReference type="PANTHER" id="PTHR33744">
    <property type="entry name" value="CARBOHYDRATE DIACID REGULATOR"/>
    <property type="match status" value="1"/>
</dbReference>
<dbReference type="Proteomes" id="UP000184342">
    <property type="component" value="Unassembled WGS sequence"/>
</dbReference>
<dbReference type="InterPro" id="IPR042070">
    <property type="entry name" value="PucR_C-HTH_sf"/>
</dbReference>
<protein>
    <submittedName>
        <fullName evidence="2">PucR C-terminal helix-turn-helix domain-containing protein</fullName>
    </submittedName>
</protein>
<dbReference type="RefSeq" id="WP_073994650.1">
    <property type="nucleotide sequence ID" value="NZ_FQYT01000040.1"/>
</dbReference>
<organism evidence="2 3">
    <name type="scientific">Parasporobacterium paucivorans DSM 15970</name>
    <dbReference type="NCBI Taxonomy" id="1122934"/>
    <lineage>
        <taxon>Bacteria</taxon>
        <taxon>Bacillati</taxon>
        <taxon>Bacillota</taxon>
        <taxon>Clostridia</taxon>
        <taxon>Lachnospirales</taxon>
        <taxon>Lachnospiraceae</taxon>
        <taxon>Parasporobacterium</taxon>
    </lineage>
</organism>
<dbReference type="Gene3D" id="1.10.10.2840">
    <property type="entry name" value="PucR C-terminal helix-turn-helix domain"/>
    <property type="match status" value="1"/>
</dbReference>
<dbReference type="Pfam" id="PF13556">
    <property type="entry name" value="HTH_30"/>
    <property type="match status" value="1"/>
</dbReference>
<accession>A0A1M6LMG9</accession>
<dbReference type="STRING" id="1122934.SAMN02745691_02423"/>
<feature type="domain" description="PucR C-terminal helix-turn-helix" evidence="1">
    <location>
        <begin position="421"/>
        <end position="477"/>
    </location>
</feature>
<reference evidence="2 3" key="1">
    <citation type="submission" date="2016-11" db="EMBL/GenBank/DDBJ databases">
        <authorList>
            <person name="Jaros S."/>
            <person name="Januszkiewicz K."/>
            <person name="Wedrychowicz H."/>
        </authorList>
    </citation>
    <scope>NUCLEOTIDE SEQUENCE [LARGE SCALE GENOMIC DNA]</scope>
    <source>
        <strain evidence="2 3">DSM 15970</strain>
    </source>
</reference>
<dbReference type="InterPro" id="IPR051448">
    <property type="entry name" value="CdaR-like_regulators"/>
</dbReference>
<keyword evidence="3" id="KW-1185">Reference proteome</keyword>